<sequence>MGPDPGHTGRLLRQPAVRRLRAGDRAGAPRAGVDIWTPPGIDLKKDLDDLAALTCALDLTVGFANATSNIGAACGAPCWLISTPGAWPRVGTDHYPWYPQMRVFLPPGFQQWDAVMVEVAEALTQFAGS</sequence>
<gene>
    <name evidence="1" type="ORF">JKL49_13995</name>
</gene>
<accession>A0A974P1F3</accession>
<dbReference type="EMBL" id="CP068570">
    <property type="protein sequence ID" value="QQZ48640.1"/>
    <property type="molecule type" value="Genomic_DNA"/>
</dbReference>
<evidence type="ECO:0000313" key="1">
    <source>
        <dbReference type="EMBL" id="QQZ48640.1"/>
    </source>
</evidence>
<reference evidence="1" key="1">
    <citation type="submission" date="2021-01" db="EMBL/GenBank/DDBJ databases">
        <title>Genome sequence of Phenylobacterium sp. 20VBR1 isolated from a valley glaceir, Ny-Alesund, Svalbard.</title>
        <authorList>
            <person name="Thomas F.A."/>
            <person name="Krishnan K.P."/>
            <person name="Sinha R.K."/>
        </authorList>
    </citation>
    <scope>NUCLEOTIDE SEQUENCE</scope>
    <source>
        <strain evidence="1">20VBR1</strain>
    </source>
</reference>
<protein>
    <submittedName>
        <fullName evidence="1">Uncharacterized protein</fullName>
    </submittedName>
</protein>
<dbReference type="AlphaFoldDB" id="A0A974P1F3"/>
<name>A0A974P1F3_9CAUL</name>
<proteinExistence type="predicted"/>
<organism evidence="1">
    <name type="scientific">Phenylobacterium glaciei</name>
    <dbReference type="NCBI Taxonomy" id="2803784"/>
    <lineage>
        <taxon>Bacteria</taxon>
        <taxon>Pseudomonadati</taxon>
        <taxon>Pseudomonadota</taxon>
        <taxon>Alphaproteobacteria</taxon>
        <taxon>Caulobacterales</taxon>
        <taxon>Caulobacteraceae</taxon>
        <taxon>Phenylobacterium</taxon>
    </lineage>
</organism>